<reference evidence="3" key="2">
    <citation type="submission" date="2023-05" db="EMBL/GenBank/DDBJ databases">
        <authorList>
            <consortium name="Lawrence Berkeley National Laboratory"/>
            <person name="Steindorff A."/>
            <person name="Hensen N."/>
            <person name="Bonometti L."/>
            <person name="Westerberg I."/>
            <person name="Brannstrom I.O."/>
            <person name="Guillou S."/>
            <person name="Cros-Aarteil S."/>
            <person name="Calhoun S."/>
            <person name="Haridas S."/>
            <person name="Kuo A."/>
            <person name="Mondo S."/>
            <person name="Pangilinan J."/>
            <person name="Riley R."/>
            <person name="Labutti K."/>
            <person name="Andreopoulos B."/>
            <person name="Lipzen A."/>
            <person name="Chen C."/>
            <person name="Yanf M."/>
            <person name="Daum C."/>
            <person name="Ng V."/>
            <person name="Clum A."/>
            <person name="Ohm R."/>
            <person name="Martin F."/>
            <person name="Silar P."/>
            <person name="Natvig D."/>
            <person name="Lalanne C."/>
            <person name="Gautier V."/>
            <person name="Ament-Velasquez S.L."/>
            <person name="Kruys A."/>
            <person name="Hutchinson M.I."/>
            <person name="Powell A.J."/>
            <person name="Barry K."/>
            <person name="Miller A.N."/>
            <person name="Grigoriev I.V."/>
            <person name="Debuchy R."/>
            <person name="Gladieux P."/>
            <person name="Thoren M.H."/>
            <person name="Johannesson H."/>
        </authorList>
    </citation>
    <scope>NUCLEOTIDE SEQUENCE</scope>
    <source>
        <strain evidence="3">PSN293</strain>
    </source>
</reference>
<keyword evidence="1" id="KW-1133">Transmembrane helix</keyword>
<gene>
    <name evidence="3" type="ORF">QBC37DRAFT_432529</name>
</gene>
<dbReference type="PANTHER" id="PTHR33112:SF10">
    <property type="entry name" value="TOL"/>
    <property type="match status" value="1"/>
</dbReference>
<name>A0AAN6XW63_9PEZI</name>
<keyword evidence="1" id="KW-0812">Transmembrane</keyword>
<dbReference type="AlphaFoldDB" id="A0AAN6XW63"/>
<dbReference type="Pfam" id="PF06985">
    <property type="entry name" value="HET"/>
    <property type="match status" value="1"/>
</dbReference>
<organism evidence="3 4">
    <name type="scientific">Rhypophila decipiens</name>
    <dbReference type="NCBI Taxonomy" id="261697"/>
    <lineage>
        <taxon>Eukaryota</taxon>
        <taxon>Fungi</taxon>
        <taxon>Dikarya</taxon>
        <taxon>Ascomycota</taxon>
        <taxon>Pezizomycotina</taxon>
        <taxon>Sordariomycetes</taxon>
        <taxon>Sordariomycetidae</taxon>
        <taxon>Sordariales</taxon>
        <taxon>Naviculisporaceae</taxon>
        <taxon>Rhypophila</taxon>
    </lineage>
</organism>
<evidence type="ECO:0000259" key="2">
    <source>
        <dbReference type="Pfam" id="PF06985"/>
    </source>
</evidence>
<dbReference type="EMBL" id="MU858260">
    <property type="protein sequence ID" value="KAK4208053.1"/>
    <property type="molecule type" value="Genomic_DNA"/>
</dbReference>
<proteinExistence type="predicted"/>
<keyword evidence="1" id="KW-0472">Membrane</keyword>
<protein>
    <submittedName>
        <fullName evidence="3">Heterokaryon incompatibility protein-domain-containing protein</fullName>
    </submittedName>
</protein>
<sequence>MWWRWRTLNADDFRDEENKFEFGWEYHGSQNGFSHRGQYASKEIGDDYLRRTSIAGFLMAADFVFFGGVGLFTTSAATTGLAAAGGVTGAFVPTGMFIAAEIKKKLATREELKRQAELAKKANSSSTVWYRELDNNFALAFFRHHKQYMEHADAIFQLDAPCPDCSRMLQGHERVHVAGSVGKCSDSITCHLCVLINHKMAHLGTDTQLLKFQKGVVWSGDTTHVLQAFSDPQKPAKHPDIQVGIDWQPPLTGTSRPTQLASVCVLVKAWLRDCDDHHECMGKPRSNETAFAPTRLIDVSSSSAIRLVEGSQVDVSNRPDYITLSHRWGPSTTQARTTRANISSRRTALLLTSLPQTFQDAVTVTRQLGKRYLWIDSLCLVQDDPLDVARELKVMGQVFASAYCTLAASSSTDADHGLFTGSSGSSDSIVKIKNFNMYISANPPSDFETHINHCSPLNSRAWVLQERVLSRRTIHFFTPPPSSSGPTNLRTHIYFECGTSVRCSDFQQLKCLPGQDFFISDPQFPKRLYSAGVTRTVGFLQWLFEEYSRRGVTDERDRFNAILGLTAKMETYFGVGGRYGVFQGVCLPRLLLWRRKSGVEPDSWIGGSLGGKIEYPPNDGEDGKIKPPPSWSWMAYPGEIEFLVKLDGGFRVATNDDLFMQANGRQIKFKARTLTANFSCNPCSGHYWNTGGQEFDICLKEDDESHRRRAVGKLWADQTVDPHSTEQTINKVVVIGHEAKNNVGNGGTMVWVIFLKSAPNKLWGFSNYYERIGVGKLRADVIYGHGDSGILE</sequence>
<evidence type="ECO:0000313" key="4">
    <source>
        <dbReference type="Proteomes" id="UP001301769"/>
    </source>
</evidence>
<evidence type="ECO:0000256" key="1">
    <source>
        <dbReference type="SAM" id="Phobius"/>
    </source>
</evidence>
<dbReference type="Proteomes" id="UP001301769">
    <property type="component" value="Unassembled WGS sequence"/>
</dbReference>
<evidence type="ECO:0000313" key="3">
    <source>
        <dbReference type="EMBL" id="KAK4208053.1"/>
    </source>
</evidence>
<comment type="caution">
    <text evidence="3">The sequence shown here is derived from an EMBL/GenBank/DDBJ whole genome shotgun (WGS) entry which is preliminary data.</text>
</comment>
<accession>A0AAN6XW63</accession>
<dbReference type="InterPro" id="IPR010730">
    <property type="entry name" value="HET"/>
</dbReference>
<dbReference type="PANTHER" id="PTHR33112">
    <property type="entry name" value="DOMAIN PROTEIN, PUTATIVE-RELATED"/>
    <property type="match status" value="1"/>
</dbReference>
<feature type="transmembrane region" description="Helical" evidence="1">
    <location>
        <begin position="54"/>
        <end position="74"/>
    </location>
</feature>
<keyword evidence="4" id="KW-1185">Reference proteome</keyword>
<feature type="domain" description="Heterokaryon incompatibility" evidence="2">
    <location>
        <begin position="321"/>
        <end position="466"/>
    </location>
</feature>
<reference evidence="3" key="1">
    <citation type="journal article" date="2023" name="Mol. Phylogenet. Evol.">
        <title>Genome-scale phylogeny and comparative genomics of the fungal order Sordariales.</title>
        <authorList>
            <person name="Hensen N."/>
            <person name="Bonometti L."/>
            <person name="Westerberg I."/>
            <person name="Brannstrom I.O."/>
            <person name="Guillou S."/>
            <person name="Cros-Aarteil S."/>
            <person name="Calhoun S."/>
            <person name="Haridas S."/>
            <person name="Kuo A."/>
            <person name="Mondo S."/>
            <person name="Pangilinan J."/>
            <person name="Riley R."/>
            <person name="LaButti K."/>
            <person name="Andreopoulos B."/>
            <person name="Lipzen A."/>
            <person name="Chen C."/>
            <person name="Yan M."/>
            <person name="Daum C."/>
            <person name="Ng V."/>
            <person name="Clum A."/>
            <person name="Steindorff A."/>
            <person name="Ohm R.A."/>
            <person name="Martin F."/>
            <person name="Silar P."/>
            <person name="Natvig D.O."/>
            <person name="Lalanne C."/>
            <person name="Gautier V."/>
            <person name="Ament-Velasquez S.L."/>
            <person name="Kruys A."/>
            <person name="Hutchinson M.I."/>
            <person name="Powell A.J."/>
            <person name="Barry K."/>
            <person name="Miller A.N."/>
            <person name="Grigoriev I.V."/>
            <person name="Debuchy R."/>
            <person name="Gladieux P."/>
            <person name="Hiltunen Thoren M."/>
            <person name="Johannesson H."/>
        </authorList>
    </citation>
    <scope>NUCLEOTIDE SEQUENCE</scope>
    <source>
        <strain evidence="3">PSN293</strain>
    </source>
</reference>